<feature type="domain" description="Mannosyl-glycoprotein endo-beta-N-acetylglucosamidase-like" evidence="2">
    <location>
        <begin position="269"/>
        <end position="374"/>
    </location>
</feature>
<evidence type="ECO:0000313" key="5">
    <source>
        <dbReference type="Proteomes" id="UP001596028"/>
    </source>
</evidence>
<dbReference type="PROSITE" id="PS51257">
    <property type="entry name" value="PROKAR_LIPOPROTEIN"/>
    <property type="match status" value="1"/>
</dbReference>
<evidence type="ECO:0000313" key="4">
    <source>
        <dbReference type="EMBL" id="MFC4601240.1"/>
    </source>
</evidence>
<protein>
    <submittedName>
        <fullName evidence="4">Glucosaminidase domain-containing protein</fullName>
    </submittedName>
</protein>
<dbReference type="Gene3D" id="1.10.530.10">
    <property type="match status" value="1"/>
</dbReference>
<evidence type="ECO:0000256" key="1">
    <source>
        <dbReference type="SAM" id="MobiDB-lite"/>
    </source>
</evidence>
<feature type="domain" description="SH3b" evidence="3">
    <location>
        <begin position="135"/>
        <end position="180"/>
    </location>
</feature>
<evidence type="ECO:0000259" key="3">
    <source>
        <dbReference type="Pfam" id="PF08239"/>
    </source>
</evidence>
<accession>A0ABV9FJN0</accession>
<dbReference type="Pfam" id="PF01832">
    <property type="entry name" value="Glucosaminidase"/>
    <property type="match status" value="1"/>
</dbReference>
<dbReference type="Gene3D" id="2.30.30.40">
    <property type="entry name" value="SH3 Domains"/>
    <property type="match status" value="1"/>
</dbReference>
<keyword evidence="5" id="KW-1185">Reference proteome</keyword>
<sequence>MRRETIRKWVAYLVIAAWTTTAGISCLATNANRTDANTSLAAPALNWPVGSRGAFPFPAAAETKEPEPAFEAAGDESQAGIRPTSFETAAVLERFQTAAAPAAMQEIAKNPDQEVHIASPVQPRTQLYEVTAYYLNVRVNGYSKSKIKTVVEKGTRLEIVSRTAEGWLRIKGGGYVHGDYAKPVSEEREAAAAAEVTASQTETALQTETASQAEPPAADMQAAAWAEEEKPPAPGQPTSKVETESGLTEEDIALIFKGTELAGHGLEETILEVEEKYGINALFTIAVMKLESGNGSSRLAKSKNNLFGLNATGPDPHRKAFAFETKGDSVKKFGQLLADKYVGKGYTTIEKIGTKYCPANSKWPSLVKNIMKRDYKKLNVI</sequence>
<name>A0ABV9FJN0_9BACL</name>
<proteinExistence type="predicted"/>
<dbReference type="EMBL" id="JBHSEP010000024">
    <property type="protein sequence ID" value="MFC4601240.1"/>
    <property type="molecule type" value="Genomic_DNA"/>
</dbReference>
<dbReference type="RefSeq" id="WP_378101040.1">
    <property type="nucleotide sequence ID" value="NZ_JBHSEP010000024.1"/>
</dbReference>
<dbReference type="InterPro" id="IPR003646">
    <property type="entry name" value="SH3-like_bac-type"/>
</dbReference>
<organism evidence="4 5">
    <name type="scientific">Cohnella hongkongensis</name>
    <dbReference type="NCBI Taxonomy" id="178337"/>
    <lineage>
        <taxon>Bacteria</taxon>
        <taxon>Bacillati</taxon>
        <taxon>Bacillota</taxon>
        <taxon>Bacilli</taxon>
        <taxon>Bacillales</taxon>
        <taxon>Paenibacillaceae</taxon>
        <taxon>Cohnella</taxon>
    </lineage>
</organism>
<gene>
    <name evidence="4" type="ORF">ACFO3S_23560</name>
</gene>
<dbReference type="Pfam" id="PF08239">
    <property type="entry name" value="SH3_3"/>
    <property type="match status" value="1"/>
</dbReference>
<feature type="compositionally biased region" description="Low complexity" evidence="1">
    <location>
        <begin position="212"/>
        <end position="225"/>
    </location>
</feature>
<dbReference type="InterPro" id="IPR002901">
    <property type="entry name" value="MGlyc_endo_b_GlcNAc-like_dom"/>
</dbReference>
<evidence type="ECO:0000259" key="2">
    <source>
        <dbReference type="Pfam" id="PF01832"/>
    </source>
</evidence>
<dbReference type="Proteomes" id="UP001596028">
    <property type="component" value="Unassembled WGS sequence"/>
</dbReference>
<comment type="caution">
    <text evidence="4">The sequence shown here is derived from an EMBL/GenBank/DDBJ whole genome shotgun (WGS) entry which is preliminary data.</text>
</comment>
<reference evidence="5" key="1">
    <citation type="journal article" date="2019" name="Int. J. Syst. Evol. Microbiol.">
        <title>The Global Catalogue of Microorganisms (GCM) 10K type strain sequencing project: providing services to taxonomists for standard genome sequencing and annotation.</title>
        <authorList>
            <consortium name="The Broad Institute Genomics Platform"/>
            <consortium name="The Broad Institute Genome Sequencing Center for Infectious Disease"/>
            <person name="Wu L."/>
            <person name="Ma J."/>
        </authorList>
    </citation>
    <scope>NUCLEOTIDE SEQUENCE [LARGE SCALE GENOMIC DNA]</scope>
    <source>
        <strain evidence="5">CCUG 49571</strain>
    </source>
</reference>
<feature type="region of interest" description="Disordered" evidence="1">
    <location>
        <begin position="199"/>
        <end position="244"/>
    </location>
</feature>